<dbReference type="STRING" id="75913.A0A0K0FCC1"/>
<evidence type="ECO:0000256" key="3">
    <source>
        <dbReference type="SAM" id="Coils"/>
    </source>
</evidence>
<keyword evidence="5" id="KW-1185">Reference proteome</keyword>
<feature type="coiled-coil region" evidence="3">
    <location>
        <begin position="75"/>
        <end position="109"/>
    </location>
</feature>
<keyword evidence="2 3" id="KW-0175">Coiled coil</keyword>
<dbReference type="PANTHER" id="PTHR12186">
    <property type="entry name" value="SIKE FAMILY MEMBER"/>
    <property type="match status" value="1"/>
</dbReference>
<evidence type="ECO:0000256" key="2">
    <source>
        <dbReference type="ARBA" id="ARBA00023054"/>
    </source>
</evidence>
<reference evidence="6" key="2">
    <citation type="submission" date="2015-08" db="UniProtKB">
        <authorList>
            <consortium name="WormBaseParasite"/>
        </authorList>
    </citation>
    <scope>IDENTIFICATION</scope>
</reference>
<feature type="compositionally biased region" description="Polar residues" evidence="4">
    <location>
        <begin position="250"/>
        <end position="277"/>
    </location>
</feature>
<evidence type="ECO:0000256" key="1">
    <source>
        <dbReference type="ARBA" id="ARBA00005537"/>
    </source>
</evidence>
<protein>
    <submittedName>
        <fullName evidence="6">FGFR1 oncogene partner 2 homolog</fullName>
    </submittedName>
</protein>
<reference evidence="5" key="1">
    <citation type="submission" date="2014-07" db="EMBL/GenBank/DDBJ databases">
        <authorList>
            <person name="Martin A.A"/>
            <person name="De Silva N."/>
        </authorList>
    </citation>
    <scope>NUCLEOTIDE SEQUENCE</scope>
</reference>
<sequence>MSKSIYAYNDTSSSVQEMLSSLKDFITTLNEKNKKIDDTLKTTKAIEKKLHDLSQFNENTEKGESAKGYYGNSEYNKIIDRLRLENATIRELKEERGDLRVLLQDYHNTLEVVMKKHRQIVREMSAMPNMEEIIRNTECKLNDACNKVHGDMVFSAVANEVLHDLDVYENANRDKDERLAMLEYENKVLYGLLFSTFKRQKISKNCIKKSLNGNSDSNNTIVDEDYPHDDMLTEPVGQDNEIIYEEEGINLSSQSGYESDDSVQTVIYRSNDSTNDS</sequence>
<accession>A0A0K0FCC1</accession>
<dbReference type="AlphaFoldDB" id="A0A0K0FCC1"/>
<evidence type="ECO:0000313" key="6">
    <source>
        <dbReference type="WBParaSite" id="SVE_0648600.1"/>
    </source>
</evidence>
<evidence type="ECO:0000256" key="4">
    <source>
        <dbReference type="SAM" id="MobiDB-lite"/>
    </source>
</evidence>
<feature type="region of interest" description="Disordered" evidence="4">
    <location>
        <begin position="248"/>
        <end position="277"/>
    </location>
</feature>
<dbReference type="Pfam" id="PF05769">
    <property type="entry name" value="SIKE"/>
    <property type="match status" value="1"/>
</dbReference>
<dbReference type="WBParaSite" id="SVE_0648600.1">
    <property type="protein sequence ID" value="SVE_0648600.1"/>
    <property type="gene ID" value="SVE_0648600"/>
</dbReference>
<dbReference type="PANTHER" id="PTHR12186:SF2">
    <property type="entry name" value="FGFR1 ONCOGENE PARTNER 2 HOMOLOG"/>
    <property type="match status" value="1"/>
</dbReference>
<proteinExistence type="inferred from homology"/>
<dbReference type="Proteomes" id="UP000035680">
    <property type="component" value="Unassembled WGS sequence"/>
</dbReference>
<organism evidence="5 6">
    <name type="scientific">Strongyloides venezuelensis</name>
    <name type="common">Threadworm</name>
    <dbReference type="NCBI Taxonomy" id="75913"/>
    <lineage>
        <taxon>Eukaryota</taxon>
        <taxon>Metazoa</taxon>
        <taxon>Ecdysozoa</taxon>
        <taxon>Nematoda</taxon>
        <taxon>Chromadorea</taxon>
        <taxon>Rhabditida</taxon>
        <taxon>Tylenchina</taxon>
        <taxon>Panagrolaimomorpha</taxon>
        <taxon>Strongyloidoidea</taxon>
        <taxon>Strongyloididae</taxon>
        <taxon>Strongyloides</taxon>
    </lineage>
</organism>
<evidence type="ECO:0000313" key="5">
    <source>
        <dbReference type="Proteomes" id="UP000035680"/>
    </source>
</evidence>
<name>A0A0K0FCC1_STRVS</name>
<comment type="similarity">
    <text evidence="1">Belongs to the SIKE family.</text>
</comment>
<dbReference type="InterPro" id="IPR008555">
    <property type="entry name" value="SIKE"/>
</dbReference>